<accession>A0A6G1LCM9</accession>
<evidence type="ECO:0000256" key="2">
    <source>
        <dbReference type="ARBA" id="ARBA00023002"/>
    </source>
</evidence>
<reference evidence="4" key="1">
    <citation type="journal article" date="2020" name="Stud. Mycol.">
        <title>101 Dothideomycetes genomes: a test case for predicting lifestyles and emergence of pathogens.</title>
        <authorList>
            <person name="Haridas S."/>
            <person name="Albert R."/>
            <person name="Binder M."/>
            <person name="Bloem J."/>
            <person name="Labutti K."/>
            <person name="Salamov A."/>
            <person name="Andreopoulos B."/>
            <person name="Baker S."/>
            <person name="Barry K."/>
            <person name="Bills G."/>
            <person name="Bluhm B."/>
            <person name="Cannon C."/>
            <person name="Castanera R."/>
            <person name="Culley D."/>
            <person name="Daum C."/>
            <person name="Ezra D."/>
            <person name="Gonzalez J."/>
            <person name="Henrissat B."/>
            <person name="Kuo A."/>
            <person name="Liang C."/>
            <person name="Lipzen A."/>
            <person name="Lutzoni F."/>
            <person name="Magnuson J."/>
            <person name="Mondo S."/>
            <person name="Nolan M."/>
            <person name="Ohm R."/>
            <person name="Pangilinan J."/>
            <person name="Park H.-J."/>
            <person name="Ramirez L."/>
            <person name="Alfaro M."/>
            <person name="Sun H."/>
            <person name="Tritt A."/>
            <person name="Yoshinaga Y."/>
            <person name="Zwiers L.-H."/>
            <person name="Turgeon B."/>
            <person name="Goodwin S."/>
            <person name="Spatafora J."/>
            <person name="Crous P."/>
            <person name="Grigoriev I."/>
        </authorList>
    </citation>
    <scope>NUCLEOTIDE SEQUENCE</scope>
    <source>
        <strain evidence="4">CBS 116005</strain>
    </source>
</reference>
<dbReference type="OrthoDB" id="3687641at2759"/>
<gene>
    <name evidence="4" type="ORF">EJ03DRAFT_247723</name>
</gene>
<keyword evidence="2" id="KW-0560">Oxidoreductase</keyword>
<organism evidence="4 5">
    <name type="scientific">Teratosphaeria nubilosa</name>
    <dbReference type="NCBI Taxonomy" id="161662"/>
    <lineage>
        <taxon>Eukaryota</taxon>
        <taxon>Fungi</taxon>
        <taxon>Dikarya</taxon>
        <taxon>Ascomycota</taxon>
        <taxon>Pezizomycotina</taxon>
        <taxon>Dothideomycetes</taxon>
        <taxon>Dothideomycetidae</taxon>
        <taxon>Mycosphaerellales</taxon>
        <taxon>Teratosphaeriaceae</taxon>
        <taxon>Teratosphaeria</taxon>
    </lineage>
</organism>
<proteinExistence type="inferred from homology"/>
<comment type="similarity">
    <text evidence="3">Belongs to the ustYa family.</text>
</comment>
<sequence>LPPPGYGFINISNPEKYGLLHGIRTPGGPDQYSIAMFHQLHCAMIRESHFNLTEILLTDAELNNSRAADAAREDLSFEHIRHCFAYLAQAILCAGDTTVEWARVLEGGERLDVDGWGVPHVCK</sequence>
<dbReference type="AlphaFoldDB" id="A0A6G1LCM9"/>
<dbReference type="GO" id="GO:0043386">
    <property type="term" value="P:mycotoxin biosynthetic process"/>
    <property type="evidence" value="ECO:0007669"/>
    <property type="project" value="InterPro"/>
</dbReference>
<feature type="non-terminal residue" evidence="4">
    <location>
        <position position="123"/>
    </location>
</feature>
<dbReference type="EMBL" id="ML995824">
    <property type="protein sequence ID" value="KAF2770693.1"/>
    <property type="molecule type" value="Genomic_DNA"/>
</dbReference>
<keyword evidence="5" id="KW-1185">Reference proteome</keyword>
<evidence type="ECO:0000256" key="3">
    <source>
        <dbReference type="ARBA" id="ARBA00035112"/>
    </source>
</evidence>
<dbReference type="PANTHER" id="PTHR33365:SF11">
    <property type="entry name" value="TAT PATHWAY SIGNAL SEQUENCE"/>
    <property type="match status" value="1"/>
</dbReference>
<feature type="non-terminal residue" evidence="4">
    <location>
        <position position="1"/>
    </location>
</feature>
<dbReference type="InterPro" id="IPR021765">
    <property type="entry name" value="UstYa-like"/>
</dbReference>
<dbReference type="PANTHER" id="PTHR33365">
    <property type="entry name" value="YALI0B05434P"/>
    <property type="match status" value="1"/>
</dbReference>
<dbReference type="Pfam" id="PF11807">
    <property type="entry name" value="UstYa"/>
    <property type="match status" value="1"/>
</dbReference>
<dbReference type="Proteomes" id="UP000799436">
    <property type="component" value="Unassembled WGS sequence"/>
</dbReference>
<comment type="pathway">
    <text evidence="1">Mycotoxin biosynthesis.</text>
</comment>
<evidence type="ECO:0000313" key="4">
    <source>
        <dbReference type="EMBL" id="KAF2770693.1"/>
    </source>
</evidence>
<protein>
    <submittedName>
        <fullName evidence="4">Uncharacterized protein</fullName>
    </submittedName>
</protein>
<evidence type="ECO:0000256" key="1">
    <source>
        <dbReference type="ARBA" id="ARBA00004685"/>
    </source>
</evidence>
<dbReference type="GO" id="GO:0016491">
    <property type="term" value="F:oxidoreductase activity"/>
    <property type="evidence" value="ECO:0007669"/>
    <property type="project" value="UniProtKB-KW"/>
</dbReference>
<name>A0A6G1LCM9_9PEZI</name>
<evidence type="ECO:0000313" key="5">
    <source>
        <dbReference type="Proteomes" id="UP000799436"/>
    </source>
</evidence>